<keyword evidence="2" id="KW-1185">Reference proteome</keyword>
<gene>
    <name evidence="1" type="ORF">BN201_0134</name>
</gene>
<organism evidence="1 2">
    <name type="scientific">Enterobacteria phage GEC-3S</name>
    <dbReference type="NCBI Taxonomy" id="1222338"/>
    <lineage>
        <taxon>Viruses</taxon>
        <taxon>Duplodnaviria</taxon>
        <taxon>Heunggongvirae</taxon>
        <taxon>Uroviricota</taxon>
        <taxon>Caudoviricetes</taxon>
        <taxon>Pantevenvirales</taxon>
        <taxon>Straboviridae</taxon>
        <taxon>Krischvirus</taxon>
        <taxon>Krischvirus gec3s</taxon>
    </lineage>
</organism>
<evidence type="ECO:0000313" key="2">
    <source>
        <dbReference type="Proteomes" id="UP000203896"/>
    </source>
</evidence>
<dbReference type="RefSeq" id="YP_009118817.1">
    <property type="nucleotide sequence ID" value="NC_025425.1"/>
</dbReference>
<dbReference type="GeneID" id="23301173"/>
<name>A0A0B7MSV3_9CAUD</name>
<reference evidence="1 2" key="1">
    <citation type="submission" date="2012-08" db="EMBL/GenBank/DDBJ databases">
        <title>Selection and characterization of a candidate therapeutic bacteriophage that lyses the German Escherichia coli O104:H4 outbreak strain.</title>
        <authorList>
            <person name="Merabishvilli M."/>
            <person name="De Vos D."/>
            <person name="Verbeken G."/>
            <person name="Kropinski A."/>
            <person name="Vandenheuvel D."/>
            <person name="Lavigne R."/>
            <person name="Wattiau P."/>
            <person name="Mast J."/>
            <person name="Ragimbeau C."/>
            <person name="Mossong J."/>
            <person name="Scheres J."/>
            <person name="Chanishvili N."/>
            <person name="Vaneechoutte M."/>
            <person name="Pirnay J.P."/>
        </authorList>
    </citation>
    <scope>NUCLEOTIDE SEQUENCE [LARGE SCALE GENOMIC DNA]</scope>
</reference>
<accession>A0A0B7MSV3</accession>
<protein>
    <submittedName>
        <fullName evidence="1">Putative baseplate wedge subunit</fullName>
    </submittedName>
</protein>
<dbReference type="Proteomes" id="UP000203896">
    <property type="component" value="Segment"/>
</dbReference>
<dbReference type="KEGG" id="vg:23301173"/>
<dbReference type="Pfam" id="PF11246">
    <property type="entry name" value="Phage_gp53"/>
    <property type="match status" value="1"/>
</dbReference>
<dbReference type="OrthoDB" id="8952at10239"/>
<dbReference type="EMBL" id="HE978309">
    <property type="protein sequence ID" value="CEO90737.1"/>
    <property type="molecule type" value="Genomic_DNA"/>
</dbReference>
<dbReference type="InterPro" id="IPR022607">
    <property type="entry name" value="Phage_T4_Gp53_baseplate_wedge"/>
</dbReference>
<sequence>MLFSFFPAIEYNGKMITDIVRNYRAYFNAIISDYNIQTYYIQGSPRPEQVAYEVYGNQQLYWILLMLNDVYDPFHDWITDQETAYESAEQRYANVGGNQVLYHVDIDGNKYWNLTEYPKGSSNWYDKGDIHHRHLQFQGALSAVDTLEDAILRNEERRKIKIIDPTQIKQFINAFIREMEKADV</sequence>
<evidence type="ECO:0000313" key="1">
    <source>
        <dbReference type="EMBL" id="CEO90737.1"/>
    </source>
</evidence>
<proteinExistence type="predicted"/>